<evidence type="ECO:0000313" key="6">
    <source>
        <dbReference type="EMBL" id="NSG29081.1"/>
    </source>
</evidence>
<keyword evidence="7" id="KW-1185">Reference proteome</keyword>
<evidence type="ECO:0000256" key="2">
    <source>
        <dbReference type="ARBA" id="ARBA00023015"/>
    </source>
</evidence>
<keyword evidence="4" id="KW-0804">Transcription</keyword>
<dbReference type="SUPFAM" id="SSF46785">
    <property type="entry name" value="Winged helix' DNA-binding domain"/>
    <property type="match status" value="1"/>
</dbReference>
<dbReference type="Pfam" id="PF00126">
    <property type="entry name" value="HTH_1"/>
    <property type="match status" value="1"/>
</dbReference>
<dbReference type="Gene3D" id="3.40.190.290">
    <property type="match status" value="1"/>
</dbReference>
<keyword evidence="2" id="KW-0805">Transcription regulation</keyword>
<evidence type="ECO:0000256" key="4">
    <source>
        <dbReference type="ARBA" id="ARBA00023163"/>
    </source>
</evidence>
<dbReference type="PROSITE" id="PS50931">
    <property type="entry name" value="HTH_LYSR"/>
    <property type="match status" value="1"/>
</dbReference>
<dbReference type="InterPro" id="IPR036390">
    <property type="entry name" value="WH_DNA-bd_sf"/>
</dbReference>
<organism evidence="6 7">
    <name type="scientific">Faecalicatena fissicatena</name>
    <dbReference type="NCBI Taxonomy" id="290055"/>
    <lineage>
        <taxon>Bacteria</taxon>
        <taxon>Bacillati</taxon>
        <taxon>Bacillota</taxon>
        <taxon>Clostridia</taxon>
        <taxon>Lachnospirales</taxon>
        <taxon>Lachnospiraceae</taxon>
        <taxon>Faecalicatena</taxon>
    </lineage>
</organism>
<comment type="similarity">
    <text evidence="1">Belongs to the LysR transcriptional regulatory family.</text>
</comment>
<dbReference type="PANTHER" id="PTHR30126">
    <property type="entry name" value="HTH-TYPE TRANSCRIPTIONAL REGULATOR"/>
    <property type="match status" value="1"/>
</dbReference>
<dbReference type="CDD" id="cd05466">
    <property type="entry name" value="PBP2_LTTR_substrate"/>
    <property type="match status" value="1"/>
</dbReference>
<gene>
    <name evidence="6" type="ORF">HFM93_02070</name>
</gene>
<feature type="domain" description="HTH lysR-type" evidence="5">
    <location>
        <begin position="1"/>
        <end position="58"/>
    </location>
</feature>
<reference evidence="6 7" key="1">
    <citation type="journal article" date="2020" name="Cell Host Microbe">
        <title>Functional and Genomic Variation between Human-Derived Isolates of Lachnospiraceae Reveals Inter- and Intra-Species Diversity.</title>
        <authorList>
            <person name="Sorbara M.T."/>
            <person name="Littmann E.R."/>
            <person name="Fontana E."/>
            <person name="Moody T.U."/>
            <person name="Kohout C.E."/>
            <person name="Gjonbalaj M."/>
            <person name="Eaton V."/>
            <person name="Seok R."/>
            <person name="Leiner I.M."/>
            <person name="Pamer E.G."/>
        </authorList>
    </citation>
    <scope>NUCLEOTIDE SEQUENCE [LARGE SCALE GENOMIC DNA]</scope>
    <source>
        <strain evidence="6 7">MSK.14.16</strain>
    </source>
</reference>
<sequence>MDMKNINTFIYTAELGSFTKAAELLGYSQSTVSFQIRQLEEELGTVLFERINRTVTLTDRGKEILRYAHRMKQLAGEMQEMVQPKQEVRGHLRIAMSDSLCEEIAEKLFVLLQRKYPEVTMKIVIAGTDEMFRLLNQNQVDFVYTLDRHIYHSDYVIVTESQEAVHFVTGYQNSLNGKKQILLQELICQPFILTEKEMSYRRMLSEYLASRSLEIQPVFEVGNTELICRMLEKNASAISLLPDYVTEKAVQEKRLVRLDVKDFQLAIWKQLLYHRDKWISPQMQAFMNVIKEVQA</sequence>
<dbReference type="EMBL" id="JAAWUZ010000004">
    <property type="protein sequence ID" value="NSG29081.1"/>
    <property type="molecule type" value="Genomic_DNA"/>
</dbReference>
<dbReference type="PANTHER" id="PTHR30126:SF40">
    <property type="entry name" value="HTH-TYPE TRANSCRIPTIONAL REGULATOR GLTR"/>
    <property type="match status" value="1"/>
</dbReference>
<keyword evidence="3" id="KW-0238">DNA-binding</keyword>
<evidence type="ECO:0000256" key="3">
    <source>
        <dbReference type="ARBA" id="ARBA00023125"/>
    </source>
</evidence>
<dbReference type="Proteomes" id="UP000821846">
    <property type="component" value="Unassembled WGS sequence"/>
</dbReference>
<dbReference type="InterPro" id="IPR005119">
    <property type="entry name" value="LysR_subst-bd"/>
</dbReference>
<evidence type="ECO:0000313" key="7">
    <source>
        <dbReference type="Proteomes" id="UP000821846"/>
    </source>
</evidence>
<name>A0ABX2GW90_9FIRM</name>
<dbReference type="Pfam" id="PF03466">
    <property type="entry name" value="LysR_substrate"/>
    <property type="match status" value="1"/>
</dbReference>
<evidence type="ECO:0000259" key="5">
    <source>
        <dbReference type="PROSITE" id="PS50931"/>
    </source>
</evidence>
<evidence type="ECO:0000256" key="1">
    <source>
        <dbReference type="ARBA" id="ARBA00009437"/>
    </source>
</evidence>
<protein>
    <submittedName>
        <fullName evidence="6">LysR family transcriptional regulator</fullName>
    </submittedName>
</protein>
<dbReference type="PRINTS" id="PR00039">
    <property type="entry name" value="HTHLYSR"/>
</dbReference>
<dbReference type="Gene3D" id="1.10.10.10">
    <property type="entry name" value="Winged helix-like DNA-binding domain superfamily/Winged helix DNA-binding domain"/>
    <property type="match status" value="1"/>
</dbReference>
<dbReference type="InterPro" id="IPR036388">
    <property type="entry name" value="WH-like_DNA-bd_sf"/>
</dbReference>
<comment type="caution">
    <text evidence="6">The sequence shown here is derived from an EMBL/GenBank/DDBJ whole genome shotgun (WGS) entry which is preliminary data.</text>
</comment>
<accession>A0ABX2GW90</accession>
<dbReference type="SUPFAM" id="SSF53850">
    <property type="entry name" value="Periplasmic binding protein-like II"/>
    <property type="match status" value="1"/>
</dbReference>
<dbReference type="InterPro" id="IPR000847">
    <property type="entry name" value="LysR_HTH_N"/>
</dbReference>
<proteinExistence type="inferred from homology"/>
<dbReference type="RefSeq" id="WP_022119994.1">
    <property type="nucleotide sequence ID" value="NZ_JAAWUU010000004.1"/>
</dbReference>